<gene>
    <name evidence="2" type="ORF">GCM10007874_61370</name>
</gene>
<dbReference type="PANTHER" id="PTHR33121:SF71">
    <property type="entry name" value="OXYGEN SENSOR PROTEIN DOSP"/>
    <property type="match status" value="1"/>
</dbReference>
<comment type="caution">
    <text evidence="2">The sequence shown here is derived from an EMBL/GenBank/DDBJ whole genome shotgun (WGS) entry which is preliminary data.</text>
</comment>
<evidence type="ECO:0000313" key="3">
    <source>
        <dbReference type="Proteomes" id="UP001156882"/>
    </source>
</evidence>
<keyword evidence="3" id="KW-1185">Reference proteome</keyword>
<dbReference type="Pfam" id="PF00563">
    <property type="entry name" value="EAL"/>
    <property type="match status" value="1"/>
</dbReference>
<organism evidence="2 3">
    <name type="scientific">Labrys miyagiensis</name>
    <dbReference type="NCBI Taxonomy" id="346912"/>
    <lineage>
        <taxon>Bacteria</taxon>
        <taxon>Pseudomonadati</taxon>
        <taxon>Pseudomonadota</taxon>
        <taxon>Alphaproteobacteria</taxon>
        <taxon>Hyphomicrobiales</taxon>
        <taxon>Xanthobacteraceae</taxon>
        <taxon>Labrys</taxon>
    </lineage>
</organism>
<dbReference type="PANTHER" id="PTHR33121">
    <property type="entry name" value="CYCLIC DI-GMP PHOSPHODIESTERASE PDEF"/>
    <property type="match status" value="1"/>
</dbReference>
<protein>
    <recommendedName>
        <fullName evidence="1">EAL domain-containing protein</fullName>
    </recommendedName>
</protein>
<dbReference type="InterPro" id="IPR035919">
    <property type="entry name" value="EAL_sf"/>
</dbReference>
<dbReference type="Gene3D" id="3.20.20.450">
    <property type="entry name" value="EAL domain"/>
    <property type="match status" value="1"/>
</dbReference>
<sequence>MDFWKHFGGKTHSKEDDRWIGNGVTLHMHDMIDRPNDHAVVGEALKEALANGWLTLCYQPQVNLYDGSLHAVEALLRWSHPVLGDVSTGRSIHVAEQMGLIEEIGIWGLREACRQMAEWRAAGRNVPAVSVNLSPTHFCNRELPAIIACLLNEYGIPAHALTVEITEGVKLDDDPMTFATIDAIRELGVGLSMDDFGTGYSDLSRLTQVPFTELKIDRSFVSRLCEDGGARAVVIAVNEIGCGLDIIVVAEGVETEQQRSMLERLGCRIGQGHLFGRPMKPSELEDWLVSSRQAPVMILPFSDHALYQPA</sequence>
<dbReference type="EMBL" id="BSPC01000069">
    <property type="protein sequence ID" value="GLS23117.1"/>
    <property type="molecule type" value="Genomic_DNA"/>
</dbReference>
<proteinExistence type="predicted"/>
<evidence type="ECO:0000259" key="1">
    <source>
        <dbReference type="PROSITE" id="PS50883"/>
    </source>
</evidence>
<accession>A0ABQ6CS19</accession>
<feature type="domain" description="EAL" evidence="1">
    <location>
        <begin position="38"/>
        <end position="292"/>
    </location>
</feature>
<dbReference type="InterPro" id="IPR001633">
    <property type="entry name" value="EAL_dom"/>
</dbReference>
<dbReference type="InterPro" id="IPR050706">
    <property type="entry name" value="Cyclic-di-GMP_PDE-like"/>
</dbReference>
<dbReference type="PROSITE" id="PS50883">
    <property type="entry name" value="EAL"/>
    <property type="match status" value="1"/>
</dbReference>
<dbReference type="CDD" id="cd01948">
    <property type="entry name" value="EAL"/>
    <property type="match status" value="1"/>
</dbReference>
<dbReference type="Proteomes" id="UP001156882">
    <property type="component" value="Unassembled WGS sequence"/>
</dbReference>
<reference evidence="3" key="1">
    <citation type="journal article" date="2019" name="Int. J. Syst. Evol. Microbiol.">
        <title>The Global Catalogue of Microorganisms (GCM) 10K type strain sequencing project: providing services to taxonomists for standard genome sequencing and annotation.</title>
        <authorList>
            <consortium name="The Broad Institute Genomics Platform"/>
            <consortium name="The Broad Institute Genome Sequencing Center for Infectious Disease"/>
            <person name="Wu L."/>
            <person name="Ma J."/>
        </authorList>
    </citation>
    <scope>NUCLEOTIDE SEQUENCE [LARGE SCALE GENOMIC DNA]</scope>
    <source>
        <strain evidence="3">NBRC 101365</strain>
    </source>
</reference>
<name>A0ABQ6CS19_9HYPH</name>
<dbReference type="SMART" id="SM00052">
    <property type="entry name" value="EAL"/>
    <property type="match status" value="1"/>
</dbReference>
<evidence type="ECO:0000313" key="2">
    <source>
        <dbReference type="EMBL" id="GLS23117.1"/>
    </source>
</evidence>
<dbReference type="SUPFAM" id="SSF141868">
    <property type="entry name" value="EAL domain-like"/>
    <property type="match status" value="1"/>
</dbReference>